<evidence type="ECO:0000313" key="5">
    <source>
        <dbReference type="EMBL" id="MDT0268229.1"/>
    </source>
</evidence>
<dbReference type="InterPro" id="IPR023753">
    <property type="entry name" value="FAD/NAD-binding_dom"/>
</dbReference>
<dbReference type="PRINTS" id="PR00469">
    <property type="entry name" value="PNDRDTASEII"/>
</dbReference>
<dbReference type="EMBL" id="JAVREO010000010">
    <property type="protein sequence ID" value="MDT0268229.1"/>
    <property type="molecule type" value="Genomic_DNA"/>
</dbReference>
<dbReference type="Proteomes" id="UP001183410">
    <property type="component" value="Unassembled WGS sequence"/>
</dbReference>
<organism evidence="5 6">
    <name type="scientific">Streptomyces chisholmiae</name>
    <dbReference type="NCBI Taxonomy" id="3075540"/>
    <lineage>
        <taxon>Bacteria</taxon>
        <taxon>Bacillati</taxon>
        <taxon>Actinomycetota</taxon>
        <taxon>Actinomycetes</taxon>
        <taxon>Kitasatosporales</taxon>
        <taxon>Streptomycetaceae</taxon>
        <taxon>Streptomyces</taxon>
    </lineage>
</organism>
<dbReference type="SUPFAM" id="SSF51905">
    <property type="entry name" value="FAD/NAD(P)-binding domain"/>
    <property type="match status" value="1"/>
</dbReference>
<evidence type="ECO:0000256" key="1">
    <source>
        <dbReference type="ARBA" id="ARBA00022630"/>
    </source>
</evidence>
<comment type="caution">
    <text evidence="5">The sequence shown here is derived from an EMBL/GenBank/DDBJ whole genome shotgun (WGS) entry which is preliminary data.</text>
</comment>
<dbReference type="RefSeq" id="WP_311668314.1">
    <property type="nucleotide sequence ID" value="NZ_JAVREO010000010.1"/>
</dbReference>
<comment type="catalytic activity">
    <reaction evidence="3">
        <text>[thioredoxin]-dithiol + NADP(+) = [thioredoxin]-disulfide + NADPH + H(+)</text>
        <dbReference type="Rhea" id="RHEA:20345"/>
        <dbReference type="Rhea" id="RHEA-COMP:10698"/>
        <dbReference type="Rhea" id="RHEA-COMP:10700"/>
        <dbReference type="ChEBI" id="CHEBI:15378"/>
        <dbReference type="ChEBI" id="CHEBI:29950"/>
        <dbReference type="ChEBI" id="CHEBI:50058"/>
        <dbReference type="ChEBI" id="CHEBI:57783"/>
        <dbReference type="ChEBI" id="CHEBI:58349"/>
        <dbReference type="EC" id="1.8.1.9"/>
    </reaction>
</comment>
<keyword evidence="6" id="KW-1185">Reference proteome</keyword>
<proteinExistence type="predicted"/>
<accession>A0ABU2JTB7</accession>
<keyword evidence="1" id="KW-0285">Flavoprotein</keyword>
<dbReference type="InterPro" id="IPR050097">
    <property type="entry name" value="Ferredoxin-NADP_redctase_2"/>
</dbReference>
<keyword evidence="2" id="KW-0560">Oxidoreductase</keyword>
<dbReference type="InterPro" id="IPR036188">
    <property type="entry name" value="FAD/NAD-bd_sf"/>
</dbReference>
<sequence>MTQQAPGRSAPHGPTDRYDVAVIGGGPAGLSGALALARARRSVLVLDAGQPRNAPAAHAHNYLTRDGVPPQEILAAGRAEVLRYGAEIRDTAVVAAEPDPAAADAAGPAAGFRLTLADGRAVSARRLLVATGLVDELPAVPGLAAHWGSTVLHCPYCHGWEVRDQPVAILGTGRLAVHQALLWRQWTADLTLVTHAGPDLTAEDRRKLAARGVTVVAGPVAGVTTDPAGTLDGLALADGRTVDCRAVVVASRATARIEALAGLGLTATEVRWEDEVMGSQLATDPTGRSTEVPGVWVAGNAASVADQVVAAAAAGVRAGAMINMDLVEEETAAALAAAPAA</sequence>
<dbReference type="Pfam" id="PF07992">
    <property type="entry name" value="Pyr_redox_2"/>
    <property type="match status" value="1"/>
</dbReference>
<evidence type="ECO:0000256" key="2">
    <source>
        <dbReference type="ARBA" id="ARBA00023002"/>
    </source>
</evidence>
<dbReference type="Gene3D" id="3.50.50.60">
    <property type="entry name" value="FAD/NAD(P)-binding domain"/>
    <property type="match status" value="2"/>
</dbReference>
<evidence type="ECO:0000256" key="3">
    <source>
        <dbReference type="ARBA" id="ARBA00048132"/>
    </source>
</evidence>
<reference evidence="6" key="1">
    <citation type="submission" date="2023-07" db="EMBL/GenBank/DDBJ databases">
        <title>30 novel species of actinomycetes from the DSMZ collection.</title>
        <authorList>
            <person name="Nouioui I."/>
        </authorList>
    </citation>
    <scope>NUCLEOTIDE SEQUENCE [LARGE SCALE GENOMIC DNA]</scope>
    <source>
        <strain evidence="6">DSM 44915</strain>
    </source>
</reference>
<name>A0ABU2JTB7_9ACTN</name>
<evidence type="ECO:0000313" key="6">
    <source>
        <dbReference type="Proteomes" id="UP001183410"/>
    </source>
</evidence>
<gene>
    <name evidence="5" type="ORF">RM844_18250</name>
</gene>
<protein>
    <submittedName>
        <fullName evidence="5">NAD(P)/FAD-dependent oxidoreductase</fullName>
    </submittedName>
</protein>
<feature type="domain" description="FAD/NAD(P)-binding" evidence="4">
    <location>
        <begin position="18"/>
        <end position="315"/>
    </location>
</feature>
<dbReference type="PRINTS" id="PR00368">
    <property type="entry name" value="FADPNR"/>
</dbReference>
<dbReference type="PANTHER" id="PTHR48105">
    <property type="entry name" value="THIOREDOXIN REDUCTASE 1-RELATED-RELATED"/>
    <property type="match status" value="1"/>
</dbReference>
<evidence type="ECO:0000259" key="4">
    <source>
        <dbReference type="Pfam" id="PF07992"/>
    </source>
</evidence>